<keyword evidence="5" id="KW-0677">Repeat</keyword>
<feature type="transmembrane region" description="Helical" evidence="12">
    <location>
        <begin position="6"/>
        <end position="25"/>
    </location>
</feature>
<dbReference type="OrthoDB" id="6500128at2759"/>
<feature type="domain" description="ABC transmembrane type-1" evidence="14">
    <location>
        <begin position="923"/>
        <end position="1231"/>
    </location>
</feature>
<feature type="transmembrane region" description="Helical" evidence="12">
    <location>
        <begin position="1174"/>
        <end position="1197"/>
    </location>
</feature>
<dbReference type="GO" id="GO:0016887">
    <property type="term" value="F:ATP hydrolysis activity"/>
    <property type="evidence" value="ECO:0007669"/>
    <property type="project" value="InterPro"/>
</dbReference>
<feature type="transmembrane region" description="Helical" evidence="12">
    <location>
        <begin position="1203"/>
        <end position="1223"/>
    </location>
</feature>
<keyword evidence="10" id="KW-0325">Glycoprotein</keyword>
<dbReference type="eggNOG" id="KOG0054">
    <property type="taxonomic scope" value="Eukaryota"/>
</dbReference>
<organism evidence="15 16">
    <name type="scientific">Taphrina deformans (strain PYCC 5710 / ATCC 11124 / CBS 356.35 / IMI 108563 / JCM 9778 / NBRC 8474)</name>
    <name type="common">Peach leaf curl fungus</name>
    <name type="synonym">Lalaria deformans</name>
    <dbReference type="NCBI Taxonomy" id="1097556"/>
    <lineage>
        <taxon>Eukaryota</taxon>
        <taxon>Fungi</taxon>
        <taxon>Dikarya</taxon>
        <taxon>Ascomycota</taxon>
        <taxon>Taphrinomycotina</taxon>
        <taxon>Taphrinomycetes</taxon>
        <taxon>Taphrinales</taxon>
        <taxon>Taphrinaceae</taxon>
        <taxon>Taphrina</taxon>
    </lineage>
</organism>
<dbReference type="SMART" id="SM00382">
    <property type="entry name" value="AAA"/>
    <property type="match status" value="2"/>
</dbReference>
<evidence type="ECO:0000256" key="3">
    <source>
        <dbReference type="ARBA" id="ARBA00022448"/>
    </source>
</evidence>
<dbReference type="Pfam" id="PF00664">
    <property type="entry name" value="ABC_membrane"/>
    <property type="match status" value="2"/>
</dbReference>
<feature type="region of interest" description="Disordered" evidence="11">
    <location>
        <begin position="871"/>
        <end position="899"/>
    </location>
</feature>
<dbReference type="Gene3D" id="3.40.50.300">
    <property type="entry name" value="P-loop containing nucleotide triphosphate hydrolases"/>
    <property type="match status" value="2"/>
</dbReference>
<evidence type="ECO:0000313" key="15">
    <source>
        <dbReference type="EMBL" id="CCG81413.1"/>
    </source>
</evidence>
<evidence type="ECO:0000256" key="12">
    <source>
        <dbReference type="SAM" id="Phobius"/>
    </source>
</evidence>
<keyword evidence="7" id="KW-0067">ATP-binding</keyword>
<dbReference type="CDD" id="cd18596">
    <property type="entry name" value="ABC_6TM_VMR1_D1_like"/>
    <property type="match status" value="1"/>
</dbReference>
<dbReference type="SUPFAM" id="SSF90123">
    <property type="entry name" value="ABC transporter transmembrane region"/>
    <property type="match status" value="2"/>
</dbReference>
<accession>R4XAR4</accession>
<dbReference type="InterPro" id="IPR003593">
    <property type="entry name" value="AAA+_ATPase"/>
</dbReference>
<evidence type="ECO:0000259" key="14">
    <source>
        <dbReference type="PROSITE" id="PS50929"/>
    </source>
</evidence>
<feature type="transmembrane region" description="Helical" evidence="12">
    <location>
        <begin position="51"/>
        <end position="70"/>
    </location>
</feature>
<keyword evidence="6" id="KW-0547">Nucleotide-binding</keyword>
<dbReference type="FunFam" id="3.40.50.300:FF:000565">
    <property type="entry name" value="ABC bile acid transporter"/>
    <property type="match status" value="1"/>
</dbReference>
<evidence type="ECO:0000313" key="16">
    <source>
        <dbReference type="Proteomes" id="UP000013776"/>
    </source>
</evidence>
<evidence type="ECO:0008006" key="17">
    <source>
        <dbReference type="Google" id="ProtNLM"/>
    </source>
</evidence>
<feature type="transmembrane region" description="Helical" evidence="12">
    <location>
        <begin position="90"/>
        <end position="111"/>
    </location>
</feature>
<evidence type="ECO:0000256" key="10">
    <source>
        <dbReference type="ARBA" id="ARBA00023180"/>
    </source>
</evidence>
<dbReference type="CDD" id="cd03244">
    <property type="entry name" value="ABCC_MRP_domain2"/>
    <property type="match status" value="1"/>
</dbReference>
<evidence type="ECO:0000256" key="5">
    <source>
        <dbReference type="ARBA" id="ARBA00022737"/>
    </source>
</evidence>
<dbReference type="Pfam" id="PF00005">
    <property type="entry name" value="ABC_tran"/>
    <property type="match status" value="2"/>
</dbReference>
<evidence type="ECO:0000256" key="8">
    <source>
        <dbReference type="ARBA" id="ARBA00022989"/>
    </source>
</evidence>
<comment type="caution">
    <text evidence="15">The sequence shown here is derived from an EMBL/GenBank/DDBJ whole genome shotgun (WGS) entry which is preliminary data.</text>
</comment>
<feature type="transmembrane region" description="Helical" evidence="12">
    <location>
        <begin position="988"/>
        <end position="1015"/>
    </location>
</feature>
<reference evidence="15 16" key="1">
    <citation type="journal article" date="2013" name="MBio">
        <title>Genome sequencing of the plant pathogen Taphrina deformans, the causal agent of peach leaf curl.</title>
        <authorList>
            <person name="Cisse O.H."/>
            <person name="Almeida J.M.G.C.F."/>
            <person name="Fonseca A."/>
            <person name="Kumar A.A."/>
            <person name="Salojaervi J."/>
            <person name="Overmyer K."/>
            <person name="Hauser P.M."/>
            <person name="Pagni M."/>
        </authorList>
    </citation>
    <scope>NUCLEOTIDE SEQUENCE [LARGE SCALE GENOMIC DNA]</scope>
    <source>
        <strain evidence="16">PYCC 5710 / ATCC 11124 / CBS 356.35 / IMI 108563 / JCM 9778 / NBRC 8474</strain>
    </source>
</reference>
<evidence type="ECO:0000259" key="13">
    <source>
        <dbReference type="PROSITE" id="PS50893"/>
    </source>
</evidence>
<keyword evidence="4 12" id="KW-0812">Transmembrane</keyword>
<feature type="compositionally biased region" description="Basic and acidic residues" evidence="11">
    <location>
        <begin position="371"/>
        <end position="385"/>
    </location>
</feature>
<dbReference type="STRING" id="1097556.R4XAR4"/>
<name>R4XAR4_TAPDE</name>
<sequence>MDVVFYLSAATLVAILLSIPVLLLARKGINHAKYVEEIAPDAKYDVRYQKFFLSFWATAGLAAAILLPLMGTRSIETASRNTILKVTAHFLGWAYISLLSGLLIASTRYYVVFRLTCHIAAISCLQSTLALLLLSGDVNDLFGKQTLWEILFNRDVLMETISTVSAILVFCVSITIPSGPQMEYRDRSVVGLANGSIWSIASFSYIGAVTTKAHQTSALEQSDLERLPLEWRASYLLYRFAHTRHRKYGLFRRLVITFKGPLILQWSLSVLQAGLTYGPAFFLLQILNFIEEYESQSKVNNVMSIYPGLGYVFGMLVVNQVLELLDSQVYQVSGSVLMINTRAALSLEIYDKTLKRKDTIVESSSVAKDAAVGKDTDETNSKEASENTSSKQNVLNLMNVDADRIAEFALFNVELMVTPIQLAISMSFLVKLVGWAAVPGFLAMCLFIPLTAKTSSIYETTQDKLMKAKDRRVSLMNEILQNIRQIKFQADERYFSEKVHNVRNQELRQVSISYMAYIGLDFCFNVSPVVITVVIFGVYAKFVADLTPAIAFTSLVIMNQMRYSLNLLPDCVVMAISAWTSLKRIESYLDGEEIEPVGTVELKTDKIVLSSVTAGFAGAKDAEDGFRLRNVSVTLPANQLCLITGATGSGKTLLLNTMLGEAHVFSGLVNIPKAASQDSDVCSVTADPWIVPNTIAYVAQTAWLENKTIQDNILFGTFMDRARYKEVLSVCGLELDLQILEDGDQTEIGEKGINLSGGQKARVSLARAAYSRAAMVIMDDVLSALDAHVSRHVFENCINGKIMKNRTRILVTHQVNLCLPAADYIITLDNGEINYAGTVNELQHKGSLPSLVEELRDDVDELQKAKEELAVESLGQDNPENQAKNTAVQSKKPRKLVDEESKHKGTVTLKCYTRYLSAYGSPLFILAIVLLSILDLGLSTLGSYWIRVWSSSDNQTSLTLFTGTKQNVLRTVPHVLCDDILGSAHTTAYWIVSYTVIMLASQAASLLATGLTYWGTVAAGRSLYMDMLRTIMQAPLRFLDTVPTGRLLNRFSKDATTVDTHIGTNIIQLLNNFLQLIVIVAICVTVQPWFLLAAAVLVAFGMYIGLRYVSTARSLKRLDSVNESPLYETFSSTLAGITTIRAFGSSDRFMEGMYVGVERVSTARFYNLVANRWLGVRFGTVGNFYSSVMALVLLLNIEKIDAGLAGFILSFALELQGALLWLLRSFSALEQSMNAVERMFEYTDILTEADHESKAGQAPPAAWPTQGTIEFKNLELKYAPELPSVLHKISFQTKPREKIGIVGRTGSGKTSITLALFRFLEATHGSIEIDGLDIAKMGLRDLRSRMTIVPQEPTLFRGTLRSNLSEDASDADLHDVLRRVHLTSDGAPATESGTNRNVFANLDTEVTESGANFSAGQKQLLCLARALLRRTKIIVMDEATASVSSEIDTLIQETIRHEFIDSTVLTIAHRLETIIDYERILVLGEGNVLELDTPANLLADPESRFSEMVRAANVHIP</sequence>
<dbReference type="GO" id="GO:0016020">
    <property type="term" value="C:membrane"/>
    <property type="evidence" value="ECO:0007669"/>
    <property type="project" value="UniProtKB-SubCell"/>
</dbReference>
<protein>
    <recommendedName>
        <fullName evidence="17">P-loop containing nucleoside triphosphate hydrolase protein</fullName>
    </recommendedName>
</protein>
<feature type="transmembrane region" description="Helical" evidence="12">
    <location>
        <begin position="1076"/>
        <end position="1106"/>
    </location>
</feature>
<proteinExistence type="inferred from homology"/>
<evidence type="ECO:0000256" key="6">
    <source>
        <dbReference type="ARBA" id="ARBA00022741"/>
    </source>
</evidence>
<dbReference type="EMBL" id="CAHR02000039">
    <property type="protein sequence ID" value="CCG81413.1"/>
    <property type="molecule type" value="Genomic_DNA"/>
</dbReference>
<evidence type="ECO:0000256" key="4">
    <source>
        <dbReference type="ARBA" id="ARBA00022692"/>
    </source>
</evidence>
<keyword evidence="16" id="KW-1185">Reference proteome</keyword>
<keyword evidence="8 12" id="KW-1133">Transmembrane helix</keyword>
<feature type="region of interest" description="Disordered" evidence="11">
    <location>
        <begin position="371"/>
        <end position="390"/>
    </location>
</feature>
<dbReference type="PROSITE" id="PS00211">
    <property type="entry name" value="ABC_TRANSPORTER_1"/>
    <property type="match status" value="2"/>
</dbReference>
<evidence type="ECO:0000256" key="11">
    <source>
        <dbReference type="SAM" id="MobiDB-lite"/>
    </source>
</evidence>
<comment type="similarity">
    <text evidence="2">Belongs to the ABC transporter superfamily. ABCC family. Conjugate transporter (TC 3.A.1.208) subfamily.</text>
</comment>
<feature type="compositionally biased region" description="Polar residues" evidence="11">
    <location>
        <begin position="875"/>
        <end position="889"/>
    </location>
</feature>
<gene>
    <name evidence="15" type="ORF">TAPDE_001180</name>
</gene>
<keyword evidence="3" id="KW-0813">Transport</keyword>
<dbReference type="InterPro" id="IPR027417">
    <property type="entry name" value="P-loop_NTPase"/>
</dbReference>
<feature type="transmembrane region" description="Helical" evidence="12">
    <location>
        <begin position="263"/>
        <end position="290"/>
    </location>
</feature>
<evidence type="ECO:0000256" key="9">
    <source>
        <dbReference type="ARBA" id="ARBA00023136"/>
    </source>
</evidence>
<dbReference type="PROSITE" id="PS50929">
    <property type="entry name" value="ABC_TM1F"/>
    <property type="match status" value="2"/>
</dbReference>
<dbReference type="PANTHER" id="PTHR24223">
    <property type="entry name" value="ATP-BINDING CASSETTE SUB-FAMILY C"/>
    <property type="match status" value="1"/>
</dbReference>
<comment type="subcellular location">
    <subcellularLocation>
        <location evidence="1">Membrane</location>
        <topology evidence="1">Multi-pass membrane protein</topology>
    </subcellularLocation>
</comment>
<feature type="transmembrane region" description="Helical" evidence="12">
    <location>
        <begin position="328"/>
        <end position="347"/>
    </location>
</feature>
<feature type="transmembrane region" description="Helical" evidence="12">
    <location>
        <begin position="302"/>
        <end position="322"/>
    </location>
</feature>
<dbReference type="InterPro" id="IPR003439">
    <property type="entry name" value="ABC_transporter-like_ATP-bd"/>
</dbReference>
<dbReference type="GO" id="GO:0005737">
    <property type="term" value="C:cytoplasm"/>
    <property type="evidence" value="ECO:0007669"/>
    <property type="project" value="UniProtKB-ARBA"/>
</dbReference>
<feature type="transmembrane region" description="Helical" evidence="12">
    <location>
        <begin position="514"/>
        <end position="536"/>
    </location>
</feature>
<keyword evidence="9 12" id="KW-0472">Membrane</keyword>
<dbReference type="InterPro" id="IPR036640">
    <property type="entry name" value="ABC1_TM_sf"/>
</dbReference>
<evidence type="ECO:0000256" key="2">
    <source>
        <dbReference type="ARBA" id="ARBA00009726"/>
    </source>
</evidence>
<dbReference type="InterPro" id="IPR050173">
    <property type="entry name" value="ABC_transporter_C-like"/>
</dbReference>
<feature type="transmembrane region" description="Helical" evidence="12">
    <location>
        <begin position="432"/>
        <end position="452"/>
    </location>
</feature>
<dbReference type="Gene3D" id="1.20.1560.10">
    <property type="entry name" value="ABC transporter type 1, transmembrane domain"/>
    <property type="match status" value="2"/>
</dbReference>
<dbReference type="SUPFAM" id="SSF52540">
    <property type="entry name" value="P-loop containing nucleoside triphosphate hydrolases"/>
    <property type="match status" value="2"/>
</dbReference>
<feature type="domain" description="ABC transporter" evidence="13">
    <location>
        <begin position="602"/>
        <end position="855"/>
    </location>
</feature>
<feature type="transmembrane region" description="Helical" evidence="12">
    <location>
        <begin position="118"/>
        <end position="136"/>
    </location>
</feature>
<feature type="transmembrane region" description="Helical" evidence="12">
    <location>
        <begin position="408"/>
        <end position="426"/>
    </location>
</feature>
<feature type="transmembrane region" description="Helical" evidence="12">
    <location>
        <begin position="188"/>
        <end position="208"/>
    </location>
</feature>
<feature type="transmembrane region" description="Helical" evidence="12">
    <location>
        <begin position="156"/>
        <end position="176"/>
    </location>
</feature>
<evidence type="ECO:0000256" key="1">
    <source>
        <dbReference type="ARBA" id="ARBA00004141"/>
    </source>
</evidence>
<dbReference type="PANTHER" id="PTHR24223:SF456">
    <property type="entry name" value="MULTIDRUG RESISTANCE-ASSOCIATED PROTEIN LETHAL(2)03659"/>
    <property type="match status" value="1"/>
</dbReference>
<dbReference type="FunFam" id="1.20.1560.10:FF:000013">
    <property type="entry name" value="ABC transporter C family member 2"/>
    <property type="match status" value="1"/>
</dbReference>
<feature type="domain" description="ABC transmembrane type-1" evidence="14">
    <location>
        <begin position="268"/>
        <end position="577"/>
    </location>
</feature>
<dbReference type="InterPro" id="IPR017871">
    <property type="entry name" value="ABC_transporter-like_CS"/>
</dbReference>
<dbReference type="GO" id="GO:0005524">
    <property type="term" value="F:ATP binding"/>
    <property type="evidence" value="ECO:0007669"/>
    <property type="project" value="UniProtKB-KW"/>
</dbReference>
<dbReference type="FunFam" id="3.40.50.300:FF:000825">
    <property type="entry name" value="ABC bile acid transporter"/>
    <property type="match status" value="1"/>
</dbReference>
<dbReference type="InterPro" id="IPR011527">
    <property type="entry name" value="ABC1_TM_dom"/>
</dbReference>
<evidence type="ECO:0000256" key="7">
    <source>
        <dbReference type="ARBA" id="ARBA00022840"/>
    </source>
</evidence>
<dbReference type="GO" id="GO:0140359">
    <property type="term" value="F:ABC-type transporter activity"/>
    <property type="evidence" value="ECO:0007669"/>
    <property type="project" value="InterPro"/>
</dbReference>
<dbReference type="PROSITE" id="PS50893">
    <property type="entry name" value="ABC_TRANSPORTER_2"/>
    <property type="match status" value="2"/>
</dbReference>
<dbReference type="Proteomes" id="UP000013776">
    <property type="component" value="Unassembled WGS sequence"/>
</dbReference>
<dbReference type="CDD" id="cd03250">
    <property type="entry name" value="ABCC_MRP_domain1"/>
    <property type="match status" value="1"/>
</dbReference>
<dbReference type="CDD" id="cd18604">
    <property type="entry name" value="ABC_6TM_VMR1_D2_like"/>
    <property type="match status" value="1"/>
</dbReference>
<feature type="transmembrane region" description="Helical" evidence="12">
    <location>
        <begin position="923"/>
        <end position="946"/>
    </location>
</feature>
<feature type="domain" description="ABC transporter" evidence="13">
    <location>
        <begin position="1269"/>
        <end position="1510"/>
    </location>
</feature>